<dbReference type="OrthoDB" id="3202382at2759"/>
<dbReference type="Gene3D" id="1.20.1280.50">
    <property type="match status" value="1"/>
</dbReference>
<accession>A0A8H7CWT7</accession>
<feature type="domain" description="F-box" evidence="1">
    <location>
        <begin position="86"/>
        <end position="125"/>
    </location>
</feature>
<name>A0A8H7CWT7_9AGAR</name>
<sequence length="415" mass="46039">MIHLGSSRFIRFSLAPNHWTARPVVTGGINRPSHIVTAAFSFVPPFSCSAARATPRNKTIIASDRSLSPSNSWLPLRPCFLTDLAPDIIFSIFALCDICSVVFAGQTCRYMHNLAFDRSVWRTLLRNLQRRSILDCTFAADLETLSADQMIAIVRQLITGPQTWSPPEPDCATVAEVSREITLHLPARTGSEDSRNTAKLLPSGRYVLVHNSGTVECWNVVQDRLVWRYSSAVEHAGMVQIAAEEDVESAIVVLILVFGRAYLDDDDGSSLDLQTGKHSCLLTLRAADYGFSKPFVSPVIRGTLAAVRINSEANAWMIINWKAQSYFIVRSPASPTLRVALVLRHIILMDHSVDRKTQLHLISNDTLRAYWAPTIDVAGPRETLFCLGGGHPKAQHIPGTQHRRITHVYLPKPVT</sequence>
<keyword evidence="3" id="KW-1185">Reference proteome</keyword>
<comment type="caution">
    <text evidence="2">The sequence shown here is derived from an EMBL/GenBank/DDBJ whole genome shotgun (WGS) entry which is preliminary data.</text>
</comment>
<dbReference type="Pfam" id="PF12937">
    <property type="entry name" value="F-box-like"/>
    <property type="match status" value="1"/>
</dbReference>
<proteinExistence type="predicted"/>
<evidence type="ECO:0000313" key="3">
    <source>
        <dbReference type="Proteomes" id="UP000623467"/>
    </source>
</evidence>
<dbReference type="AlphaFoldDB" id="A0A8H7CWT7"/>
<organism evidence="2 3">
    <name type="scientific">Mycena sanguinolenta</name>
    <dbReference type="NCBI Taxonomy" id="230812"/>
    <lineage>
        <taxon>Eukaryota</taxon>
        <taxon>Fungi</taxon>
        <taxon>Dikarya</taxon>
        <taxon>Basidiomycota</taxon>
        <taxon>Agaricomycotina</taxon>
        <taxon>Agaricomycetes</taxon>
        <taxon>Agaricomycetidae</taxon>
        <taxon>Agaricales</taxon>
        <taxon>Marasmiineae</taxon>
        <taxon>Mycenaceae</taxon>
        <taxon>Mycena</taxon>
    </lineage>
</organism>
<dbReference type="SUPFAM" id="SSF81383">
    <property type="entry name" value="F-box domain"/>
    <property type="match status" value="1"/>
</dbReference>
<gene>
    <name evidence="2" type="ORF">MSAN_01533100</name>
</gene>
<evidence type="ECO:0000313" key="2">
    <source>
        <dbReference type="EMBL" id="KAF7353439.1"/>
    </source>
</evidence>
<reference evidence="2" key="1">
    <citation type="submission" date="2020-05" db="EMBL/GenBank/DDBJ databases">
        <title>Mycena genomes resolve the evolution of fungal bioluminescence.</title>
        <authorList>
            <person name="Tsai I.J."/>
        </authorList>
    </citation>
    <scope>NUCLEOTIDE SEQUENCE</scope>
    <source>
        <strain evidence="2">160909Yilan</strain>
    </source>
</reference>
<dbReference type="InterPro" id="IPR001810">
    <property type="entry name" value="F-box_dom"/>
</dbReference>
<dbReference type="Proteomes" id="UP000623467">
    <property type="component" value="Unassembled WGS sequence"/>
</dbReference>
<evidence type="ECO:0000259" key="1">
    <source>
        <dbReference type="Pfam" id="PF12937"/>
    </source>
</evidence>
<dbReference type="InterPro" id="IPR036047">
    <property type="entry name" value="F-box-like_dom_sf"/>
</dbReference>
<dbReference type="EMBL" id="JACAZH010000012">
    <property type="protein sequence ID" value="KAF7353439.1"/>
    <property type="molecule type" value="Genomic_DNA"/>
</dbReference>
<protein>
    <recommendedName>
        <fullName evidence="1">F-box domain-containing protein</fullName>
    </recommendedName>
</protein>